<dbReference type="PANTHER" id="PTHR30629">
    <property type="entry name" value="PROPHAGE INTEGRASE"/>
    <property type="match status" value="1"/>
</dbReference>
<comment type="similarity">
    <text evidence="1">Belongs to the 'phage' integrase family.</text>
</comment>
<dbReference type="GO" id="GO:0003677">
    <property type="term" value="F:DNA binding"/>
    <property type="evidence" value="ECO:0007669"/>
    <property type="project" value="InterPro"/>
</dbReference>
<dbReference type="OrthoDB" id="8556969at2"/>
<keyword evidence="2" id="KW-0229">DNA integration</keyword>
<dbReference type="InterPro" id="IPR013762">
    <property type="entry name" value="Integrase-like_cat_sf"/>
</dbReference>
<dbReference type="InterPro" id="IPR025166">
    <property type="entry name" value="Integrase_DNA_bind_dom"/>
</dbReference>
<evidence type="ECO:0000256" key="4">
    <source>
        <dbReference type="SAM" id="MobiDB-lite"/>
    </source>
</evidence>
<dbReference type="PANTHER" id="PTHR30629:SF6">
    <property type="entry name" value="PROPHAGE INTEGRASE INTA-RELATED"/>
    <property type="match status" value="1"/>
</dbReference>
<dbReference type="Gene3D" id="3.30.160.390">
    <property type="entry name" value="Integrase, DNA-binding domain"/>
    <property type="match status" value="1"/>
</dbReference>
<dbReference type="AlphaFoldDB" id="A0A157Z3Y4"/>
<gene>
    <name evidence="6" type="ORF">AWB75_00183</name>
</gene>
<organism evidence="6 7">
    <name type="scientific">Caballeronia catudaia</name>
    <dbReference type="NCBI Taxonomy" id="1777136"/>
    <lineage>
        <taxon>Bacteria</taxon>
        <taxon>Pseudomonadati</taxon>
        <taxon>Pseudomonadota</taxon>
        <taxon>Betaproteobacteria</taxon>
        <taxon>Burkholderiales</taxon>
        <taxon>Burkholderiaceae</taxon>
        <taxon>Caballeronia</taxon>
    </lineage>
</organism>
<evidence type="ECO:0000313" key="6">
    <source>
        <dbReference type="EMBL" id="SAK40276.1"/>
    </source>
</evidence>
<dbReference type="RefSeq" id="WP_061122194.1">
    <property type="nucleotide sequence ID" value="NZ_FCOF02000001.1"/>
</dbReference>
<dbReference type="Proteomes" id="UP000054870">
    <property type="component" value="Unassembled WGS sequence"/>
</dbReference>
<dbReference type="GO" id="GO:0006310">
    <property type="term" value="P:DNA recombination"/>
    <property type="evidence" value="ECO:0007669"/>
    <property type="project" value="UniProtKB-KW"/>
</dbReference>
<feature type="region of interest" description="Disordered" evidence="4">
    <location>
        <begin position="137"/>
        <end position="159"/>
    </location>
</feature>
<evidence type="ECO:0000313" key="7">
    <source>
        <dbReference type="Proteomes" id="UP000054870"/>
    </source>
</evidence>
<dbReference type="InterPro" id="IPR002104">
    <property type="entry name" value="Integrase_catalytic"/>
</dbReference>
<dbReference type="InterPro" id="IPR011010">
    <property type="entry name" value="DNA_brk_join_enz"/>
</dbReference>
<dbReference type="SUPFAM" id="SSF56349">
    <property type="entry name" value="DNA breaking-rejoining enzymes"/>
    <property type="match status" value="1"/>
</dbReference>
<dbReference type="PROSITE" id="PS51898">
    <property type="entry name" value="TYR_RECOMBINASE"/>
    <property type="match status" value="1"/>
</dbReference>
<feature type="region of interest" description="Disordered" evidence="4">
    <location>
        <begin position="83"/>
        <end position="107"/>
    </location>
</feature>
<proteinExistence type="inferred from homology"/>
<evidence type="ECO:0000256" key="2">
    <source>
        <dbReference type="ARBA" id="ARBA00022908"/>
    </source>
</evidence>
<keyword evidence="3" id="KW-0233">DNA recombination</keyword>
<feature type="domain" description="Tyr recombinase" evidence="5">
    <location>
        <begin position="234"/>
        <end position="429"/>
    </location>
</feature>
<accession>A0A157Z3Y4</accession>
<comment type="caution">
    <text evidence="6">The sequence shown here is derived from an EMBL/GenBank/DDBJ whole genome shotgun (WGS) entry which is preliminary data.</text>
</comment>
<dbReference type="InterPro" id="IPR050808">
    <property type="entry name" value="Phage_Integrase"/>
</dbReference>
<evidence type="ECO:0000256" key="3">
    <source>
        <dbReference type="ARBA" id="ARBA00023172"/>
    </source>
</evidence>
<dbReference type="InterPro" id="IPR038488">
    <property type="entry name" value="Integrase_DNA-bd_sf"/>
</dbReference>
<protein>
    <submittedName>
        <fullName evidence="6">Phage integrase</fullName>
    </submittedName>
</protein>
<dbReference type="GO" id="GO:0015074">
    <property type="term" value="P:DNA integration"/>
    <property type="evidence" value="ECO:0007669"/>
    <property type="project" value="UniProtKB-KW"/>
</dbReference>
<dbReference type="EMBL" id="FCOF02000001">
    <property type="protein sequence ID" value="SAK40276.1"/>
    <property type="molecule type" value="Genomic_DNA"/>
</dbReference>
<evidence type="ECO:0000256" key="1">
    <source>
        <dbReference type="ARBA" id="ARBA00008857"/>
    </source>
</evidence>
<dbReference type="Pfam" id="PF13356">
    <property type="entry name" value="Arm-DNA-bind_3"/>
    <property type="match status" value="1"/>
</dbReference>
<sequence>MAKVNFTAARVNGHSCPAGKSQSFIWDNGASGLGLRATAAGGLSYIFQGKLSGDTVRVTIGAPKDWKIDDARDEARRLQRLIDAGKDPREEAAEQRAAREARKAEARRQDATFGEAWEVYLEARKARWSERHYRDHVQHADEGGKERRRGNGLTQAGPLAPLRPLKLSELTGERIAQWLDSQTAERPTMAALSYRLLRAFIRWASDTPAYRGVIPADAYKARSVKDAVPRVGAKVGDCLQREQLPVWFAAVRKIQNPVISTYLQALLLTGARREEMAALTWDDVDFQWRSLSIADKVEQDSGRAIPLTPYLASLLLELKRLNDTPPNVHELARMEARGEKWKRPPWVFASKAAADGKIAEPRIAHAKALDAAGLPHVSLHGLRRSFGTLSEWCEVPVGVVAQIQGHKPSAIAEKHYRRRPLDLLRMWHDKIEAWMLTQAGIELELLQVPKLRAV</sequence>
<reference evidence="6" key="1">
    <citation type="submission" date="2016-01" db="EMBL/GenBank/DDBJ databases">
        <authorList>
            <person name="Peeters C."/>
        </authorList>
    </citation>
    <scope>NUCLEOTIDE SEQUENCE [LARGE SCALE GENOMIC DNA]</scope>
    <source>
        <strain evidence="6">LMG 29318</strain>
    </source>
</reference>
<name>A0A157Z3Y4_9BURK</name>
<dbReference type="Gene3D" id="1.10.443.10">
    <property type="entry name" value="Intergrase catalytic core"/>
    <property type="match status" value="1"/>
</dbReference>
<evidence type="ECO:0000259" key="5">
    <source>
        <dbReference type="PROSITE" id="PS51898"/>
    </source>
</evidence>
<dbReference type="Pfam" id="PF00589">
    <property type="entry name" value="Phage_integrase"/>
    <property type="match status" value="1"/>
</dbReference>
<keyword evidence="7" id="KW-1185">Reference proteome</keyword>